<evidence type="ECO:0000313" key="4">
    <source>
        <dbReference type="EMBL" id="KXA92298.1"/>
    </source>
</evidence>
<accession>A0A133UDM2</accession>
<dbReference type="EMBL" id="LHXN01000062">
    <property type="protein sequence ID" value="KXA92298.1"/>
    <property type="molecule type" value="Genomic_DNA"/>
</dbReference>
<protein>
    <recommendedName>
        <fullName evidence="3">HIT domain-containing protein</fullName>
    </recommendedName>
</protein>
<dbReference type="InterPro" id="IPR001310">
    <property type="entry name" value="Histidine_triad_HIT"/>
</dbReference>
<keyword evidence="5" id="KW-1185">Reference proteome</keyword>
<dbReference type="GO" id="GO:0003824">
    <property type="term" value="F:catalytic activity"/>
    <property type="evidence" value="ECO:0007669"/>
    <property type="project" value="InterPro"/>
</dbReference>
<comment type="caution">
    <text evidence="4">The sequence shown here is derived from an EMBL/GenBank/DDBJ whole genome shotgun (WGS) entry which is preliminary data.</text>
</comment>
<dbReference type="PANTHER" id="PTHR46648:SF1">
    <property type="entry name" value="ADENOSINE 5'-MONOPHOSPHORAMIDASE HNT1"/>
    <property type="match status" value="1"/>
</dbReference>
<sequence length="140" mass="15562">MENCIFCKIVNGEVESEKIHETANVISFLDVNPRAPGHTLVIPKEHVEVLTELEDEVACDIFKVTKKVEKLLKESLDADAFTIGINDGRAAGQEIPHLHINVLPRFEGDGGKPIHSVIENPLREKISKTAEKIRKTSNKS</sequence>
<feature type="domain" description="HIT" evidence="3">
    <location>
        <begin position="5"/>
        <end position="112"/>
    </location>
</feature>
<dbReference type="PRINTS" id="PR00332">
    <property type="entry name" value="HISTRIAD"/>
</dbReference>
<comment type="caution">
    <text evidence="2">Lacks conserved residue(s) required for the propagation of feature annotation.</text>
</comment>
<evidence type="ECO:0000256" key="2">
    <source>
        <dbReference type="PROSITE-ProRule" id="PRU00464"/>
    </source>
</evidence>
<dbReference type="CDD" id="cd01277">
    <property type="entry name" value="HINT_subgroup"/>
    <property type="match status" value="1"/>
</dbReference>
<proteinExistence type="predicted"/>
<dbReference type="Pfam" id="PF01230">
    <property type="entry name" value="HIT"/>
    <property type="match status" value="1"/>
</dbReference>
<dbReference type="AlphaFoldDB" id="A0A133UDM2"/>
<reference evidence="4 5" key="1">
    <citation type="journal article" date="2016" name="Sci. Rep.">
        <title>Metabolic traits of an uncultured archaeal lineage -MSBL1- from brine pools of the Red Sea.</title>
        <authorList>
            <person name="Mwirichia R."/>
            <person name="Alam I."/>
            <person name="Rashid M."/>
            <person name="Vinu M."/>
            <person name="Ba-Alawi W."/>
            <person name="Anthony Kamau A."/>
            <person name="Kamanda Ngugi D."/>
            <person name="Goker M."/>
            <person name="Klenk H.P."/>
            <person name="Bajic V."/>
            <person name="Stingl U."/>
        </authorList>
    </citation>
    <scope>NUCLEOTIDE SEQUENCE [LARGE SCALE GENOMIC DNA]</scope>
    <source>
        <strain evidence="4">SCGC-AAA259E17</strain>
    </source>
</reference>
<organism evidence="4 5">
    <name type="scientific">candidate division MSBL1 archaeon SCGC-AAA259E17</name>
    <dbReference type="NCBI Taxonomy" id="1698263"/>
    <lineage>
        <taxon>Archaea</taxon>
        <taxon>Methanobacteriati</taxon>
        <taxon>Methanobacteriota</taxon>
        <taxon>candidate division MSBL1</taxon>
    </lineage>
</organism>
<dbReference type="SUPFAM" id="SSF54197">
    <property type="entry name" value="HIT-like"/>
    <property type="match status" value="1"/>
</dbReference>
<dbReference type="InterPro" id="IPR011146">
    <property type="entry name" value="HIT-like"/>
</dbReference>
<dbReference type="InterPro" id="IPR036265">
    <property type="entry name" value="HIT-like_sf"/>
</dbReference>
<dbReference type="InterPro" id="IPR039384">
    <property type="entry name" value="HINT"/>
</dbReference>
<dbReference type="GO" id="GO:0009117">
    <property type="term" value="P:nucleotide metabolic process"/>
    <property type="evidence" value="ECO:0007669"/>
    <property type="project" value="TreeGrafter"/>
</dbReference>
<gene>
    <name evidence="4" type="ORF">AKJ64_03515</name>
</gene>
<evidence type="ECO:0000313" key="5">
    <source>
        <dbReference type="Proteomes" id="UP000070373"/>
    </source>
</evidence>
<dbReference type="Proteomes" id="UP000070373">
    <property type="component" value="Unassembled WGS sequence"/>
</dbReference>
<name>A0A133UDM2_9EURY</name>
<evidence type="ECO:0000256" key="1">
    <source>
        <dbReference type="PIRSR" id="PIRSR601310-1"/>
    </source>
</evidence>
<dbReference type="Gene3D" id="3.30.428.10">
    <property type="entry name" value="HIT-like"/>
    <property type="match status" value="1"/>
</dbReference>
<feature type="active site" description="Tele-AMP-histidine intermediate" evidence="1">
    <location>
        <position position="99"/>
    </location>
</feature>
<evidence type="ECO:0000259" key="3">
    <source>
        <dbReference type="PROSITE" id="PS51084"/>
    </source>
</evidence>
<dbReference type="PROSITE" id="PS51084">
    <property type="entry name" value="HIT_2"/>
    <property type="match status" value="1"/>
</dbReference>
<dbReference type="PANTHER" id="PTHR46648">
    <property type="entry name" value="HIT FAMILY PROTEIN 1"/>
    <property type="match status" value="1"/>
</dbReference>